<evidence type="ECO:0000313" key="3">
    <source>
        <dbReference type="Proteomes" id="UP000016924"/>
    </source>
</evidence>
<keyword evidence="1" id="KW-1133">Transmembrane helix</keyword>
<dbReference type="AlphaFoldDB" id="R7YK82"/>
<dbReference type="eggNOG" id="ENOG502RKXU">
    <property type="taxonomic scope" value="Eukaryota"/>
</dbReference>
<feature type="transmembrane region" description="Helical" evidence="1">
    <location>
        <begin position="110"/>
        <end position="130"/>
    </location>
</feature>
<evidence type="ECO:0000313" key="2">
    <source>
        <dbReference type="EMBL" id="EON62337.1"/>
    </source>
</evidence>
<feature type="transmembrane region" description="Helical" evidence="1">
    <location>
        <begin position="12"/>
        <end position="33"/>
    </location>
</feature>
<evidence type="ECO:0000256" key="1">
    <source>
        <dbReference type="SAM" id="Phobius"/>
    </source>
</evidence>
<name>R7YK82_CONA1</name>
<dbReference type="Proteomes" id="UP000016924">
    <property type="component" value="Unassembled WGS sequence"/>
</dbReference>
<gene>
    <name evidence="2" type="ORF">W97_01558</name>
</gene>
<accession>R7YK82</accession>
<dbReference type="OrthoDB" id="5427664at2759"/>
<dbReference type="PANTHER" id="PTHR37577">
    <property type="entry name" value="INTEGRAL MEMBRANE PROTEIN"/>
    <property type="match status" value="1"/>
</dbReference>
<dbReference type="HOGENOM" id="CLU_1089957_0_0_1"/>
<feature type="transmembrane region" description="Helical" evidence="1">
    <location>
        <begin position="164"/>
        <end position="183"/>
    </location>
</feature>
<reference evidence="3" key="1">
    <citation type="submission" date="2012-06" db="EMBL/GenBank/DDBJ databases">
        <title>The genome sequence of Coniosporium apollinis CBS 100218.</title>
        <authorList>
            <consortium name="The Broad Institute Genome Sequencing Platform"/>
            <person name="Cuomo C."/>
            <person name="Gorbushina A."/>
            <person name="Noack S."/>
            <person name="Walker B."/>
            <person name="Young S.K."/>
            <person name="Zeng Q."/>
            <person name="Gargeya S."/>
            <person name="Fitzgerald M."/>
            <person name="Haas B."/>
            <person name="Abouelleil A."/>
            <person name="Alvarado L."/>
            <person name="Arachchi H.M."/>
            <person name="Berlin A.M."/>
            <person name="Chapman S.B."/>
            <person name="Goldberg J."/>
            <person name="Griggs A."/>
            <person name="Gujja S."/>
            <person name="Hansen M."/>
            <person name="Howarth C."/>
            <person name="Imamovic A."/>
            <person name="Larimer J."/>
            <person name="McCowan C."/>
            <person name="Montmayeur A."/>
            <person name="Murphy C."/>
            <person name="Neiman D."/>
            <person name="Pearson M."/>
            <person name="Priest M."/>
            <person name="Roberts A."/>
            <person name="Saif S."/>
            <person name="Shea T."/>
            <person name="Sisk P."/>
            <person name="Sykes S."/>
            <person name="Wortman J."/>
            <person name="Nusbaum C."/>
            <person name="Birren B."/>
        </authorList>
    </citation>
    <scope>NUCLEOTIDE SEQUENCE [LARGE SCALE GENOMIC DNA]</scope>
    <source>
        <strain evidence="3">CBS 100218</strain>
    </source>
</reference>
<dbReference type="GeneID" id="19898869"/>
<organism evidence="2 3">
    <name type="scientific">Coniosporium apollinis (strain CBS 100218)</name>
    <name type="common">Rock-inhabiting black yeast</name>
    <dbReference type="NCBI Taxonomy" id="1168221"/>
    <lineage>
        <taxon>Eukaryota</taxon>
        <taxon>Fungi</taxon>
        <taxon>Dikarya</taxon>
        <taxon>Ascomycota</taxon>
        <taxon>Pezizomycotina</taxon>
        <taxon>Dothideomycetes</taxon>
        <taxon>Dothideomycetes incertae sedis</taxon>
        <taxon>Coniosporium</taxon>
    </lineage>
</organism>
<dbReference type="RefSeq" id="XP_007777654.1">
    <property type="nucleotide sequence ID" value="XM_007779464.1"/>
</dbReference>
<keyword evidence="1" id="KW-0812">Transmembrane</keyword>
<protein>
    <submittedName>
        <fullName evidence="2">Uncharacterized protein</fullName>
    </submittedName>
</protein>
<feature type="transmembrane region" description="Helical" evidence="1">
    <location>
        <begin position="62"/>
        <end position="80"/>
    </location>
</feature>
<sequence>MLDDGSISVYHFSIIINLAWLSSNTHLTSLLILRRWLSDQRARTQNHPDSKRLKAGSPLIRIWRALCMVILAILLIEAIITSGCWNWNWRFNCPAKCVPRHRAGGVLKKWMIASLVLLLIDYQVFLILTFETSTDLWISIRTNLQSVDPPKFLTSESIKPNHKWLRKFFVAVWFLFASNSSMLSERSFGLLSELCEQDREDTLGFGQLLPLILLMLPSMVFVEAYHDKAKTMTDILRRDTENEVGMSKLDSTPSL</sequence>
<dbReference type="PANTHER" id="PTHR37577:SF1">
    <property type="entry name" value="INTEGRAL MEMBRANE PROTEIN"/>
    <property type="match status" value="1"/>
</dbReference>
<dbReference type="InterPro" id="IPR053018">
    <property type="entry name" value="Elsinochrome_Biosynth-Asso"/>
</dbReference>
<dbReference type="STRING" id="1168221.R7YK82"/>
<keyword evidence="1" id="KW-0472">Membrane</keyword>
<keyword evidence="3" id="KW-1185">Reference proteome</keyword>
<proteinExistence type="predicted"/>
<dbReference type="EMBL" id="JH767558">
    <property type="protein sequence ID" value="EON62337.1"/>
    <property type="molecule type" value="Genomic_DNA"/>
</dbReference>
<feature type="transmembrane region" description="Helical" evidence="1">
    <location>
        <begin position="203"/>
        <end position="222"/>
    </location>
</feature>